<evidence type="ECO:0000313" key="3">
    <source>
        <dbReference type="Proteomes" id="UP000278143"/>
    </source>
</evidence>
<dbReference type="Gene3D" id="1.25.40.10">
    <property type="entry name" value="Tetratricopeptide repeat domain"/>
    <property type="match status" value="1"/>
</dbReference>
<dbReference type="SUPFAM" id="SSF48452">
    <property type="entry name" value="TPR-like"/>
    <property type="match status" value="1"/>
</dbReference>
<sequence length="321" mass="36317">MASDSDSGSEFSLMDEDEYAAQQPSSAHKDAADHDDAELAQEAEEEQAPLTSQMHVVEDMPAADEDDAGKEIQQLEQQASRVPIGADQYQYDAHVRLIELLRSGQRVDKLYERALQDYLSVALWHDRIARIVPEFDRRLEASDEALDVEAGFIADVRTQLFGPALERVMHHVAESAIVWDLIMNMEVSILKKSTSPSQFQRIQTMFYERLTIAHAGLEETFSRLSPLVTEHCNELYESIMVEASHKKQLGDKAYAVRAPLEAQLMAASYSQQAFDAYIAAEKQQRPPSPAYIATVYERALAYHCLNPLLWEQYLLYMDGGR</sequence>
<evidence type="ECO:0000256" key="1">
    <source>
        <dbReference type="SAM" id="MobiDB-lite"/>
    </source>
</evidence>
<dbReference type="OrthoDB" id="360390at2759"/>
<evidence type="ECO:0000313" key="2">
    <source>
        <dbReference type="EMBL" id="RKP23922.1"/>
    </source>
</evidence>
<protein>
    <submittedName>
        <fullName evidence="2">Uncharacterized protein</fullName>
    </submittedName>
</protein>
<feature type="compositionally biased region" description="Polar residues" evidence="1">
    <location>
        <begin position="1"/>
        <end position="10"/>
    </location>
</feature>
<reference evidence="3" key="1">
    <citation type="journal article" date="2018" name="Nat. Microbiol.">
        <title>Leveraging single-cell genomics to expand the fungal tree of life.</title>
        <authorList>
            <person name="Ahrendt S.R."/>
            <person name="Quandt C.A."/>
            <person name="Ciobanu D."/>
            <person name="Clum A."/>
            <person name="Salamov A."/>
            <person name="Andreopoulos B."/>
            <person name="Cheng J.F."/>
            <person name="Woyke T."/>
            <person name="Pelin A."/>
            <person name="Henrissat B."/>
            <person name="Reynolds N.K."/>
            <person name="Benny G.L."/>
            <person name="Smith M.E."/>
            <person name="James T.Y."/>
            <person name="Grigoriev I.V."/>
        </authorList>
    </citation>
    <scope>NUCLEOTIDE SEQUENCE [LARGE SCALE GENOMIC DNA]</scope>
    <source>
        <strain evidence="3">Benny S71-1</strain>
    </source>
</reference>
<organism evidence="2 3">
    <name type="scientific">Syncephalis pseudoplumigaleata</name>
    <dbReference type="NCBI Taxonomy" id="1712513"/>
    <lineage>
        <taxon>Eukaryota</taxon>
        <taxon>Fungi</taxon>
        <taxon>Fungi incertae sedis</taxon>
        <taxon>Zoopagomycota</taxon>
        <taxon>Zoopagomycotina</taxon>
        <taxon>Zoopagomycetes</taxon>
        <taxon>Zoopagales</taxon>
        <taxon>Piptocephalidaceae</taxon>
        <taxon>Syncephalis</taxon>
    </lineage>
</organism>
<dbReference type="AlphaFoldDB" id="A0A4P9YWQ1"/>
<dbReference type="InterPro" id="IPR011990">
    <property type="entry name" value="TPR-like_helical_dom_sf"/>
</dbReference>
<accession>A0A4P9YWQ1</accession>
<feature type="compositionally biased region" description="Acidic residues" evidence="1">
    <location>
        <begin position="35"/>
        <end position="47"/>
    </location>
</feature>
<dbReference type="Proteomes" id="UP000278143">
    <property type="component" value="Unassembled WGS sequence"/>
</dbReference>
<feature type="region of interest" description="Disordered" evidence="1">
    <location>
        <begin position="1"/>
        <end position="53"/>
    </location>
</feature>
<name>A0A4P9YWQ1_9FUNG</name>
<dbReference type="EMBL" id="KZ990577">
    <property type="protein sequence ID" value="RKP23922.1"/>
    <property type="molecule type" value="Genomic_DNA"/>
</dbReference>
<proteinExistence type="predicted"/>
<keyword evidence="3" id="KW-1185">Reference proteome</keyword>
<gene>
    <name evidence="2" type="ORF">SYNPS1DRAFT_23988</name>
</gene>